<evidence type="ECO:0000313" key="1">
    <source>
        <dbReference type="EMBL" id="KAJ0179836.1"/>
    </source>
</evidence>
<dbReference type="EMBL" id="CM034393">
    <property type="protein sequence ID" value="KAJ0179836.1"/>
    <property type="molecule type" value="Genomic_DNA"/>
</dbReference>
<proteinExistence type="predicted"/>
<evidence type="ECO:0000313" key="2">
    <source>
        <dbReference type="Proteomes" id="UP000824533"/>
    </source>
</evidence>
<name>A0ACC1D844_9NEOP</name>
<gene>
    <name evidence="1" type="ORF">K1T71_004427</name>
</gene>
<comment type="caution">
    <text evidence="1">The sequence shown here is derived from an EMBL/GenBank/DDBJ whole genome shotgun (WGS) entry which is preliminary data.</text>
</comment>
<sequence length="438" mass="50299">MKFLFCLVLTLFLINSVTSLYCYWNTGCPYKYFSSKTPYNAIRGDIRDSVVKLTDCKPVSIWALVRHGKRNPGGANADSMKEAIKIRDYVVSSYVNGNSSLCAQDIENLRDMTVDYKMFEQPHQLSAEGHQEMLGIGKRLRQAFPNLLAELDQQNYIFRPAFGNWMENSGKSFIKGLGNNNLVLEKAKPDYDIMAPYATCGKYQRDVKTNPEIFEEARKYQESSEYLAAKDRIQRRLGIDNDLTNDNITALYDLCRFSWSGFSNNISPWCALFTTGDLQVMEYIGDIKHYYKNGYGTPMNELLGQIPMADLLTKFQEAKDGNGKKIVTYFTHATMLDMVYTALKLFKDDKPLVGSPRNQDRKWRSSKFSTFAANLIVALNRCNNNGNEEYNVVFYLNEEPLIPICKEGVCTWQEFEDKLKPFLNTNTEFCEFKSVPYK</sequence>
<organism evidence="1 2">
    <name type="scientific">Dendrolimus kikuchii</name>
    <dbReference type="NCBI Taxonomy" id="765133"/>
    <lineage>
        <taxon>Eukaryota</taxon>
        <taxon>Metazoa</taxon>
        <taxon>Ecdysozoa</taxon>
        <taxon>Arthropoda</taxon>
        <taxon>Hexapoda</taxon>
        <taxon>Insecta</taxon>
        <taxon>Pterygota</taxon>
        <taxon>Neoptera</taxon>
        <taxon>Endopterygota</taxon>
        <taxon>Lepidoptera</taxon>
        <taxon>Glossata</taxon>
        <taxon>Ditrysia</taxon>
        <taxon>Bombycoidea</taxon>
        <taxon>Lasiocampidae</taxon>
        <taxon>Dendrolimus</taxon>
    </lineage>
</organism>
<keyword evidence="2" id="KW-1185">Reference proteome</keyword>
<accession>A0ACC1D844</accession>
<dbReference type="Proteomes" id="UP000824533">
    <property type="component" value="Linkage Group LG07"/>
</dbReference>
<protein>
    <submittedName>
        <fullName evidence="1">Uncharacterized protein</fullName>
    </submittedName>
</protein>
<reference evidence="1 2" key="1">
    <citation type="journal article" date="2021" name="Front. Genet.">
        <title>Chromosome-Level Genome Assembly Reveals Significant Gene Expansion in the Toll and IMD Signaling Pathways of Dendrolimus kikuchii.</title>
        <authorList>
            <person name="Zhou J."/>
            <person name="Wu P."/>
            <person name="Xiong Z."/>
            <person name="Liu N."/>
            <person name="Zhao N."/>
            <person name="Ji M."/>
            <person name="Qiu Y."/>
            <person name="Yang B."/>
        </authorList>
    </citation>
    <scope>NUCLEOTIDE SEQUENCE [LARGE SCALE GENOMIC DNA]</scope>
    <source>
        <strain evidence="1">Ann1</strain>
    </source>
</reference>